<dbReference type="PANTHER" id="PTHR36220">
    <property type="entry name" value="UNNAMED PRODUCT"/>
    <property type="match status" value="1"/>
</dbReference>
<dbReference type="AlphaFoldDB" id="A0A3B1ALR3"/>
<keyword evidence="3" id="KW-0325">Glycoprotein</keyword>
<evidence type="ECO:0000256" key="1">
    <source>
        <dbReference type="ARBA" id="ARBA00022729"/>
    </source>
</evidence>
<dbReference type="InterPro" id="IPR011043">
    <property type="entry name" value="Gal_Oxase/kelch_b-propeller"/>
</dbReference>
<dbReference type="Gene3D" id="2.130.10.130">
    <property type="entry name" value="Integrin alpha, N-terminal"/>
    <property type="match status" value="1"/>
</dbReference>
<keyword evidence="1" id="KW-0732">Signal</keyword>
<evidence type="ECO:0000256" key="2">
    <source>
        <dbReference type="ARBA" id="ARBA00022737"/>
    </source>
</evidence>
<protein>
    <submittedName>
        <fullName evidence="4">High-affnity carbon uptake protein Hat/HatR</fullName>
    </submittedName>
</protein>
<dbReference type="InterPro" id="IPR013517">
    <property type="entry name" value="FG-GAP"/>
</dbReference>
<name>A0A3B1ALR3_9ZZZZ</name>
<dbReference type="PANTHER" id="PTHR36220:SF1">
    <property type="entry name" value="GAMMA TUBULIN COMPLEX COMPONENT C-TERMINAL DOMAIN-CONTAINING PROTEIN"/>
    <property type="match status" value="1"/>
</dbReference>
<proteinExistence type="predicted"/>
<accession>A0A3B1ALR3</accession>
<evidence type="ECO:0000256" key="3">
    <source>
        <dbReference type="ARBA" id="ARBA00023180"/>
    </source>
</evidence>
<keyword evidence="2" id="KW-0677">Repeat</keyword>
<dbReference type="InterPro" id="IPR028994">
    <property type="entry name" value="Integrin_alpha_N"/>
</dbReference>
<sequence>MKILTNQRYCITLFKALLVLLVSVFFISSCGGAKSSAPVVLSAPTTPVNVTLSYDVNQINFSWDTTNGATSYQLLSQLTPTGEFVAIQEATISTTTSLTIPVHLHNWVTAQYKIRSCNSLGCIDTNAIAVKNQSANAIGYFKASNNNAGDEFGTAVALSGDGNTMAIAAPKEDSFNVSVLDDNSAIDSGMVYIYKKINNKWQFQQYIKPSLIQQGAEFGAALALDDTGATLIVGQHIGSSASLTGMAYIFELTNGQWSQIKSFSALKPLANDYFGFSVAISGDGNTVVVGAPGLNANLPTSRGELLVLKKINFTWQRSGTQISASDSNDYEYFGISVDVNYDGTRIISAKQFRASSVYVYDYKLLTGNTIETWVEQKISAELILSSTNDNSGFGIVSIDYSGDVIAFAQIGKQVQIFNNELDLVSNTKSWVNTLRYLSKNPGGVFGGGESFSALSIGTGAAVSISAIRGSVVLSGDGKSLLVGAASEATNKKGVFTGFSASGTQELNGFYGASYLFQATADNQWLEKRFIKSANTDTNDSFASAVAISNDGTSIAIGAIGESSDTIGIAVVNSENDNNFNSRSGAVYVF</sequence>
<dbReference type="SMART" id="SM00191">
    <property type="entry name" value="Int_alpha"/>
    <property type="match status" value="2"/>
</dbReference>
<dbReference type="Gene3D" id="2.60.40.10">
    <property type="entry name" value="Immunoglobulins"/>
    <property type="match status" value="1"/>
</dbReference>
<dbReference type="SUPFAM" id="SSF82171">
    <property type="entry name" value="DPP6 N-terminal domain-like"/>
    <property type="match status" value="1"/>
</dbReference>
<dbReference type="PROSITE" id="PS51257">
    <property type="entry name" value="PROKAR_LIPOPROTEIN"/>
    <property type="match status" value="1"/>
</dbReference>
<reference evidence="4" key="1">
    <citation type="submission" date="2018-06" db="EMBL/GenBank/DDBJ databases">
        <authorList>
            <person name="Zhirakovskaya E."/>
        </authorList>
    </citation>
    <scope>NUCLEOTIDE SEQUENCE</scope>
</reference>
<gene>
    <name evidence="4" type="ORF">MNBD_GAMMA22-958</name>
</gene>
<dbReference type="EMBL" id="UOFS01000046">
    <property type="protein sequence ID" value="VAX00923.1"/>
    <property type="molecule type" value="Genomic_DNA"/>
</dbReference>
<evidence type="ECO:0000313" key="4">
    <source>
        <dbReference type="EMBL" id="VAX00923.1"/>
    </source>
</evidence>
<dbReference type="InterPro" id="IPR013519">
    <property type="entry name" value="Int_alpha_beta-p"/>
</dbReference>
<dbReference type="InterPro" id="IPR013783">
    <property type="entry name" value="Ig-like_fold"/>
</dbReference>
<dbReference type="SUPFAM" id="SSF50965">
    <property type="entry name" value="Galactose oxidase, central domain"/>
    <property type="match status" value="1"/>
</dbReference>
<organism evidence="4">
    <name type="scientific">hydrothermal vent metagenome</name>
    <dbReference type="NCBI Taxonomy" id="652676"/>
    <lineage>
        <taxon>unclassified sequences</taxon>
        <taxon>metagenomes</taxon>
        <taxon>ecological metagenomes</taxon>
    </lineage>
</organism>
<dbReference type="Pfam" id="PF14312">
    <property type="entry name" value="FG-GAP_2"/>
    <property type="match status" value="2"/>
</dbReference>